<dbReference type="EC" id="2.7.1.144" evidence="7"/>
<comment type="pathway">
    <text evidence="7">Carbohydrate metabolism; D-tagatose 6-phosphate degradation; D-glyceraldehyde 3-phosphate and glycerone phosphate from D-tagatose 6-phosphate: step 1/2.</text>
</comment>
<dbReference type="InterPro" id="IPR002173">
    <property type="entry name" value="Carboh/pur_kinase_PfkB_CS"/>
</dbReference>
<dbReference type="Proteomes" id="UP000215509">
    <property type="component" value="Unassembled WGS sequence"/>
</dbReference>
<dbReference type="NCBIfam" id="TIGR03828">
    <property type="entry name" value="pfkB"/>
    <property type="match status" value="1"/>
</dbReference>
<dbReference type="EMBL" id="NMQW01000008">
    <property type="protein sequence ID" value="OXM87249.1"/>
    <property type="molecule type" value="Genomic_DNA"/>
</dbReference>
<dbReference type="RefSeq" id="WP_094013997.1">
    <property type="nucleotide sequence ID" value="NZ_NMQW01000008.1"/>
</dbReference>
<keyword evidence="5 7" id="KW-0067">ATP-binding</keyword>
<evidence type="ECO:0000256" key="6">
    <source>
        <dbReference type="ARBA" id="ARBA00047745"/>
    </source>
</evidence>
<dbReference type="GO" id="GO:0005988">
    <property type="term" value="P:lactose metabolic process"/>
    <property type="evidence" value="ECO:0007669"/>
    <property type="project" value="UniProtKB-KW"/>
</dbReference>
<protein>
    <recommendedName>
        <fullName evidence="7">Tagatose-6-phosphate kinase</fullName>
        <ecNumber evidence="7">2.7.1.144</ecNumber>
    </recommendedName>
</protein>
<reference evidence="10 11" key="1">
    <citation type="submission" date="2017-07" db="EMBL/GenBank/DDBJ databases">
        <title>Genome sequencing and assembly of Paenibacillus rigui.</title>
        <authorList>
            <person name="Mayilraj S."/>
        </authorList>
    </citation>
    <scope>NUCLEOTIDE SEQUENCE [LARGE SCALE GENOMIC DNA]</scope>
    <source>
        <strain evidence="10 11">JCM 16352</strain>
    </source>
</reference>
<accession>A0A229UWF9</accession>
<comment type="catalytic activity">
    <reaction evidence="6 8">
        <text>beta-D-fructose 1-phosphate + ATP = beta-D-fructose 1,6-bisphosphate + ADP + H(+)</text>
        <dbReference type="Rhea" id="RHEA:14213"/>
        <dbReference type="ChEBI" id="CHEBI:15378"/>
        <dbReference type="ChEBI" id="CHEBI:30616"/>
        <dbReference type="ChEBI" id="CHEBI:32966"/>
        <dbReference type="ChEBI" id="CHEBI:138881"/>
        <dbReference type="ChEBI" id="CHEBI:456216"/>
        <dbReference type="EC" id="2.7.1.56"/>
    </reaction>
</comment>
<feature type="domain" description="Carbohydrate kinase PfkB" evidence="9">
    <location>
        <begin position="7"/>
        <end position="288"/>
    </location>
</feature>
<dbReference type="PROSITE" id="PS00583">
    <property type="entry name" value="PFKB_KINASES_1"/>
    <property type="match status" value="1"/>
</dbReference>
<dbReference type="PANTHER" id="PTHR46566">
    <property type="entry name" value="1-PHOSPHOFRUCTOKINASE-RELATED"/>
    <property type="match status" value="1"/>
</dbReference>
<comment type="catalytic activity">
    <reaction evidence="7">
        <text>D-tagatofuranose 6-phosphate + ATP = D-tagatofuranose 1,6-bisphosphate + ADP + H(+)</text>
        <dbReference type="Rhea" id="RHEA:12420"/>
        <dbReference type="ChEBI" id="CHEBI:15378"/>
        <dbReference type="ChEBI" id="CHEBI:30616"/>
        <dbReference type="ChEBI" id="CHEBI:58694"/>
        <dbReference type="ChEBI" id="CHEBI:58695"/>
        <dbReference type="ChEBI" id="CHEBI:456216"/>
        <dbReference type="EC" id="2.7.1.144"/>
    </reaction>
</comment>
<dbReference type="InterPro" id="IPR029056">
    <property type="entry name" value="Ribokinase-like"/>
</dbReference>
<dbReference type="OrthoDB" id="9801219at2"/>
<dbReference type="PANTHER" id="PTHR46566:SF5">
    <property type="entry name" value="1-PHOSPHOFRUCTOKINASE"/>
    <property type="match status" value="1"/>
</dbReference>
<keyword evidence="11" id="KW-1185">Reference proteome</keyword>
<gene>
    <name evidence="10" type="primary">pfkB</name>
    <name evidence="10" type="ORF">CF651_06285</name>
</gene>
<name>A0A229UWF9_9BACL</name>
<dbReference type="Gene3D" id="3.40.1190.20">
    <property type="match status" value="1"/>
</dbReference>
<dbReference type="GO" id="GO:0009024">
    <property type="term" value="F:tagatose-6-phosphate kinase activity"/>
    <property type="evidence" value="ECO:0007669"/>
    <property type="project" value="UniProtKB-EC"/>
</dbReference>
<evidence type="ECO:0000313" key="10">
    <source>
        <dbReference type="EMBL" id="OXM87249.1"/>
    </source>
</evidence>
<dbReference type="FunFam" id="3.40.1190.20:FF:000001">
    <property type="entry name" value="Phosphofructokinase"/>
    <property type="match status" value="1"/>
</dbReference>
<organism evidence="10 11">
    <name type="scientific">Paenibacillus rigui</name>
    <dbReference type="NCBI Taxonomy" id="554312"/>
    <lineage>
        <taxon>Bacteria</taxon>
        <taxon>Bacillati</taxon>
        <taxon>Bacillota</taxon>
        <taxon>Bacilli</taxon>
        <taxon>Bacillales</taxon>
        <taxon>Paenibacillaceae</taxon>
        <taxon>Paenibacillus</taxon>
    </lineage>
</organism>
<dbReference type="UniPathway" id="UPA00704">
    <property type="reaction ID" value="UER00715"/>
</dbReference>
<comment type="function">
    <text evidence="8">Catalyzes the ATP-dependent phosphorylation of fructose-l-phosphate to fructose-l,6-bisphosphate.</text>
</comment>
<dbReference type="SUPFAM" id="SSF53613">
    <property type="entry name" value="Ribokinase-like"/>
    <property type="match status" value="1"/>
</dbReference>
<dbReference type="InterPro" id="IPR017583">
    <property type="entry name" value="Tagatose/fructose_Pkinase"/>
</dbReference>
<dbReference type="GO" id="GO:0008662">
    <property type="term" value="F:1-phosphofructokinase activity"/>
    <property type="evidence" value="ECO:0007669"/>
    <property type="project" value="UniProtKB-UniRule"/>
</dbReference>
<comment type="similarity">
    <text evidence="7">Belongs to the carbohydrate kinase PfkB family. LacC subfamily.</text>
</comment>
<evidence type="ECO:0000256" key="8">
    <source>
        <dbReference type="RuleBase" id="RU369061"/>
    </source>
</evidence>
<dbReference type="InterPro" id="IPR011611">
    <property type="entry name" value="PfkB_dom"/>
</dbReference>
<evidence type="ECO:0000256" key="2">
    <source>
        <dbReference type="ARBA" id="ARBA00022679"/>
    </source>
</evidence>
<dbReference type="GO" id="GO:0005524">
    <property type="term" value="F:ATP binding"/>
    <property type="evidence" value="ECO:0007669"/>
    <property type="project" value="UniProtKB-UniRule"/>
</dbReference>
<evidence type="ECO:0000256" key="1">
    <source>
        <dbReference type="ARBA" id="ARBA00005380"/>
    </source>
</evidence>
<keyword evidence="7" id="KW-0423">Lactose metabolism</keyword>
<dbReference type="InterPro" id="IPR022463">
    <property type="entry name" value="1-PFruKinase"/>
</dbReference>
<dbReference type="GO" id="GO:2001059">
    <property type="term" value="P:D-tagatose 6-phosphate catabolic process"/>
    <property type="evidence" value="ECO:0007669"/>
    <property type="project" value="UniProtKB-UniPathway"/>
</dbReference>
<keyword evidence="2 7" id="KW-0808">Transferase</keyword>
<dbReference type="PIRSF" id="PIRSF000535">
    <property type="entry name" value="1PFK/6PFK/LacC"/>
    <property type="match status" value="1"/>
</dbReference>
<proteinExistence type="inferred from homology"/>
<evidence type="ECO:0000259" key="9">
    <source>
        <dbReference type="Pfam" id="PF00294"/>
    </source>
</evidence>
<keyword evidence="4 8" id="KW-0418">Kinase</keyword>
<evidence type="ECO:0000256" key="5">
    <source>
        <dbReference type="ARBA" id="ARBA00022840"/>
    </source>
</evidence>
<keyword evidence="3 7" id="KW-0547">Nucleotide-binding</keyword>
<dbReference type="CDD" id="cd01164">
    <property type="entry name" value="FruK_PfkB_like"/>
    <property type="match status" value="1"/>
</dbReference>
<dbReference type="GO" id="GO:0016052">
    <property type="term" value="P:carbohydrate catabolic process"/>
    <property type="evidence" value="ECO:0007669"/>
    <property type="project" value="UniProtKB-ARBA"/>
</dbReference>
<comment type="caution">
    <text evidence="10">The sequence shown here is derived from an EMBL/GenBank/DDBJ whole genome shotgun (WGS) entry which is preliminary data.</text>
</comment>
<evidence type="ECO:0000313" key="11">
    <source>
        <dbReference type="Proteomes" id="UP000215509"/>
    </source>
</evidence>
<comment type="similarity">
    <text evidence="1">Belongs to the carbohydrate kinase pfkB family.</text>
</comment>
<dbReference type="GO" id="GO:0005829">
    <property type="term" value="C:cytosol"/>
    <property type="evidence" value="ECO:0007669"/>
    <property type="project" value="TreeGrafter"/>
</dbReference>
<evidence type="ECO:0000256" key="3">
    <source>
        <dbReference type="ARBA" id="ARBA00022741"/>
    </source>
</evidence>
<dbReference type="GO" id="GO:0044281">
    <property type="term" value="P:small molecule metabolic process"/>
    <property type="evidence" value="ECO:0007669"/>
    <property type="project" value="UniProtKB-ARBA"/>
</dbReference>
<dbReference type="NCBIfam" id="TIGR03168">
    <property type="entry name" value="1-PFK"/>
    <property type="match status" value="1"/>
</dbReference>
<evidence type="ECO:0000256" key="7">
    <source>
        <dbReference type="PIRNR" id="PIRNR000535"/>
    </source>
</evidence>
<dbReference type="AlphaFoldDB" id="A0A229UWF9"/>
<sequence>MITTVTLNAAIDKTYYMPRFSLGRVSRVHNVYAEPGGKGINVARVIHLLGYPVVATGFLGGSNGEWIRRGLERQELAHDFVNVDGESRLCLNLIDESAGESTEVLEPGPEISEKAMEQLAETVQRLARQSSIVCFSGSLPRGVPSDYYARLVTVTKQAGAKAFLDASGPALQSGIKAAPCFIKPNQEEMAQLLGSAWNEKQDTLLEQLDTLHQSGLETISVSLGAEGAYTSHSMKRYRVRAPHLRAVNTVGCGDAYVAGMAVAVHRGLPIKGCLAYAAAAGSANALTARAGYVDPLDVEELLGQVTVEGE</sequence>
<dbReference type="Pfam" id="PF00294">
    <property type="entry name" value="PfkB"/>
    <property type="match status" value="1"/>
</dbReference>
<evidence type="ECO:0000256" key="4">
    <source>
        <dbReference type="ARBA" id="ARBA00022777"/>
    </source>
</evidence>